<protein>
    <submittedName>
        <fullName evidence="2">Uncharacterized protein</fullName>
    </submittedName>
</protein>
<feature type="compositionally biased region" description="Polar residues" evidence="1">
    <location>
        <begin position="69"/>
        <end position="78"/>
    </location>
</feature>
<dbReference type="EMBL" id="JAWHQM010000008">
    <property type="protein sequence ID" value="KAK5628331.1"/>
    <property type="molecule type" value="Genomic_DNA"/>
</dbReference>
<gene>
    <name evidence="2" type="ORF">RRF57_004046</name>
</gene>
<reference evidence="2 3" key="1">
    <citation type="submission" date="2023-10" db="EMBL/GenBank/DDBJ databases">
        <title>Draft genome sequence of Xylaria bambusicola isolate GMP-LS, the root and basal stem rot pathogen of sugarcane in Indonesia.</title>
        <authorList>
            <person name="Selvaraj P."/>
            <person name="Muralishankar V."/>
            <person name="Muruganantham S."/>
            <person name="Sp S."/>
            <person name="Haryani S."/>
            <person name="Lau K.J.X."/>
            <person name="Naqvi N.I."/>
        </authorList>
    </citation>
    <scope>NUCLEOTIDE SEQUENCE [LARGE SCALE GENOMIC DNA]</scope>
    <source>
        <strain evidence="2">GMP-LS</strain>
    </source>
</reference>
<name>A0AAN7UN24_9PEZI</name>
<keyword evidence="3" id="KW-1185">Reference proteome</keyword>
<feature type="region of interest" description="Disordered" evidence="1">
    <location>
        <begin position="46"/>
        <end position="78"/>
    </location>
</feature>
<accession>A0AAN7UN24</accession>
<organism evidence="2 3">
    <name type="scientific">Xylaria bambusicola</name>
    <dbReference type="NCBI Taxonomy" id="326684"/>
    <lineage>
        <taxon>Eukaryota</taxon>
        <taxon>Fungi</taxon>
        <taxon>Dikarya</taxon>
        <taxon>Ascomycota</taxon>
        <taxon>Pezizomycotina</taxon>
        <taxon>Sordariomycetes</taxon>
        <taxon>Xylariomycetidae</taxon>
        <taxon>Xylariales</taxon>
        <taxon>Xylariaceae</taxon>
        <taxon>Xylaria</taxon>
    </lineage>
</organism>
<evidence type="ECO:0000256" key="1">
    <source>
        <dbReference type="SAM" id="MobiDB-lite"/>
    </source>
</evidence>
<evidence type="ECO:0000313" key="3">
    <source>
        <dbReference type="Proteomes" id="UP001305414"/>
    </source>
</evidence>
<dbReference type="Proteomes" id="UP001305414">
    <property type="component" value="Unassembled WGS sequence"/>
</dbReference>
<dbReference type="AlphaFoldDB" id="A0AAN7UN24"/>
<comment type="caution">
    <text evidence="2">The sequence shown here is derived from an EMBL/GenBank/DDBJ whole genome shotgun (WGS) entry which is preliminary data.</text>
</comment>
<proteinExistence type="predicted"/>
<evidence type="ECO:0000313" key="2">
    <source>
        <dbReference type="EMBL" id="KAK5628331.1"/>
    </source>
</evidence>
<sequence>MVVRTPPLNSLRKGFLPQIHHPLPLNKRESQRLLESITTSFRKNLDKEHPFETNETSTKRLGGPGTGMVESQSMTSSRPTDRHLRAILSNPLFAQPRSTTVDTTTSATVTPLNAHLDVFHSAVSKGLMTTRRAAGILATIRSQLLAESPNNIRQRMGASGAGLSVLRWLRASGQENDLRFLSDHALLKLLVPFLYAAGLQEVTWSWLAQLASRATEIELETVPGKAGARTLSVLMYAIINENTEIESPSVSLDGSFAALEQAHSLLPREKSPAATAAVRYSWAKLSWASTVDAAGTPETICGSF</sequence>